<dbReference type="AlphaFoldDB" id="A0A2S9YXD4"/>
<proteinExistence type="predicted"/>
<name>A0A2S9YXD4_9BACT</name>
<sequence length="572" mass="60493">MARSRVPSREDLLNHSVVAPRRIVSIASLALTLGCKAVTTDGAAQVPSEFADATLKVTIEPAPEHLRGRVALPAGARLYARPTYTSPSWTLRLPDPPLSGLGSAGPARARAFRVVGIVRTGDASLGGSLEAPAEFIAITNDLDGETDPPARGCGPRFGDLSHLRTLLYVPAVHLAEVTTRGLELAPFSPAGDVERAHVGAGARVGPASATHGLPAAPPETRWRWIDADGIRVLAPIPDDAVGVAWDPTDTPKLGSAGEPLLRDAEGSTLWIDDDGGAQLELTFRNDCGEHRRTVTEPAELANLRALALDVFYDQSPPPEPAPIVPLDADYLIVANTPLRWADGELAGEVLEDWAVTVGVGQSWDNRRCFALLLSSELVPLDDPALACVKPEALEPLATGGGFGVSDELELGGTVQLGPPEVLAGEWEDRLLRPVLNSHHASVSECLRPLLRRADELGSARWVLAMNVAESGRVDQVDVTALGETDTAIEDCLRVEAYTWAMPQGGGQLLLPVTLGVWRPSDPAEPAGPSEPSEPSRPAGPAGPASTSRSKPAEPDPNRGKVIIIRDDDEPDE</sequence>
<feature type="compositionally biased region" description="Low complexity" evidence="1">
    <location>
        <begin position="519"/>
        <end position="545"/>
    </location>
</feature>
<evidence type="ECO:0000256" key="1">
    <source>
        <dbReference type="SAM" id="MobiDB-lite"/>
    </source>
</evidence>
<organism evidence="2 3">
    <name type="scientific">Enhygromyxa salina</name>
    <dbReference type="NCBI Taxonomy" id="215803"/>
    <lineage>
        <taxon>Bacteria</taxon>
        <taxon>Pseudomonadati</taxon>
        <taxon>Myxococcota</taxon>
        <taxon>Polyangia</taxon>
        <taxon>Nannocystales</taxon>
        <taxon>Nannocystaceae</taxon>
        <taxon>Enhygromyxa</taxon>
    </lineage>
</organism>
<feature type="region of interest" description="Disordered" evidence="1">
    <location>
        <begin position="519"/>
        <end position="572"/>
    </location>
</feature>
<dbReference type="PROSITE" id="PS51257">
    <property type="entry name" value="PROKAR_LIPOPROTEIN"/>
    <property type="match status" value="1"/>
</dbReference>
<dbReference type="EMBL" id="PVNL01000013">
    <property type="protein sequence ID" value="PRQ09737.1"/>
    <property type="molecule type" value="Genomic_DNA"/>
</dbReference>
<gene>
    <name evidence="2" type="ORF">ENSA7_04920</name>
</gene>
<dbReference type="Proteomes" id="UP000238823">
    <property type="component" value="Unassembled WGS sequence"/>
</dbReference>
<reference evidence="2 3" key="1">
    <citation type="submission" date="2018-03" db="EMBL/GenBank/DDBJ databases">
        <title>Draft Genome Sequences of the Obligatory Marine Myxobacteria Enhygromyxa salina SWB007.</title>
        <authorList>
            <person name="Poehlein A."/>
            <person name="Moghaddam J.A."/>
            <person name="Harms H."/>
            <person name="Alanjari M."/>
            <person name="Koenig G.M."/>
            <person name="Daniel R."/>
            <person name="Schaeberle T.F."/>
        </authorList>
    </citation>
    <scope>NUCLEOTIDE SEQUENCE [LARGE SCALE GENOMIC DNA]</scope>
    <source>
        <strain evidence="2 3">SWB007</strain>
    </source>
</reference>
<protein>
    <submittedName>
        <fullName evidence="2">Uncharacterized protein</fullName>
    </submittedName>
</protein>
<evidence type="ECO:0000313" key="3">
    <source>
        <dbReference type="Proteomes" id="UP000238823"/>
    </source>
</evidence>
<comment type="caution">
    <text evidence="2">The sequence shown here is derived from an EMBL/GenBank/DDBJ whole genome shotgun (WGS) entry which is preliminary data.</text>
</comment>
<evidence type="ECO:0000313" key="2">
    <source>
        <dbReference type="EMBL" id="PRQ09737.1"/>
    </source>
</evidence>
<accession>A0A2S9YXD4</accession>